<dbReference type="InterPro" id="IPR036935">
    <property type="entry name" value="Ribosomal_bL9_N_sf"/>
</dbReference>
<dbReference type="SUPFAM" id="SSF55653">
    <property type="entry name" value="Ribosomal protein L9 C-domain"/>
    <property type="match status" value="1"/>
</dbReference>
<dbReference type="Pfam" id="PF01281">
    <property type="entry name" value="Ribosomal_L9_N"/>
    <property type="match status" value="1"/>
</dbReference>
<dbReference type="GO" id="GO:0005840">
    <property type="term" value="C:ribosome"/>
    <property type="evidence" value="ECO:0007669"/>
    <property type="project" value="UniProtKB-KW"/>
</dbReference>
<evidence type="ECO:0000256" key="6">
    <source>
        <dbReference type="ARBA" id="ARBA00035292"/>
    </source>
</evidence>
<dbReference type="Proteomes" id="UP001497533">
    <property type="component" value="Chromosome"/>
</dbReference>
<dbReference type="SUPFAM" id="SSF55658">
    <property type="entry name" value="L9 N-domain-like"/>
    <property type="match status" value="1"/>
</dbReference>
<dbReference type="InterPro" id="IPR020070">
    <property type="entry name" value="Ribosomal_bL9_N"/>
</dbReference>
<dbReference type="PROSITE" id="PS00651">
    <property type="entry name" value="RIBOSOMAL_L9"/>
    <property type="match status" value="1"/>
</dbReference>
<dbReference type="InterPro" id="IPR020594">
    <property type="entry name" value="Ribosomal_bL9_bac/chp"/>
</dbReference>
<dbReference type="HAMAP" id="MF_00503">
    <property type="entry name" value="Ribosomal_bL9"/>
    <property type="match status" value="1"/>
</dbReference>
<organism evidence="9 10">
    <name type="scientific">Candidatus Providencia siddallii</name>
    <dbReference type="NCBI Taxonomy" id="1715285"/>
    <lineage>
        <taxon>Bacteria</taxon>
        <taxon>Pseudomonadati</taxon>
        <taxon>Pseudomonadota</taxon>
        <taxon>Gammaproteobacteria</taxon>
        <taxon>Enterobacterales</taxon>
        <taxon>Morganellaceae</taxon>
        <taxon>Providencia</taxon>
    </lineage>
</organism>
<dbReference type="PANTHER" id="PTHR21368">
    <property type="entry name" value="50S RIBOSOMAL PROTEIN L9"/>
    <property type="match status" value="1"/>
</dbReference>
<sequence length="149" mass="16529">MQVILLDKVTNLGNLGDVVNVKSGYARNYLIPYKKAVLATKKNINFFESQQNKLKTELTNILTLAKNRASILNQIGSIKIYAKAGNEGKLFGSIGIRDIVKSITDIGVEIKKNEIKLPNGILRTIGNHEIGLQLHNDVFIKFIVIIIAE</sequence>
<dbReference type="EMBL" id="OZ034688">
    <property type="protein sequence ID" value="CAL1329533.1"/>
    <property type="molecule type" value="Genomic_DNA"/>
</dbReference>
<evidence type="ECO:0000256" key="2">
    <source>
        <dbReference type="ARBA" id="ARBA00022730"/>
    </source>
</evidence>
<dbReference type="InterPro" id="IPR000244">
    <property type="entry name" value="Ribosomal_bL9"/>
</dbReference>
<reference evidence="9" key="1">
    <citation type="submission" date="2024-04" db="EMBL/GenBank/DDBJ databases">
        <authorList>
            <person name="Manzano-Marin A."/>
            <person name="Manzano-Marin A."/>
            <person name="Alejandro Manzano Marin A."/>
        </authorList>
    </citation>
    <scope>NUCLEOTIDE SEQUENCE [LARGE SCALE GENOMIC DNA]</scope>
    <source>
        <strain evidence="9">TABTEA</strain>
    </source>
</reference>
<comment type="similarity">
    <text evidence="1 7">Belongs to the bacterial ribosomal protein bL9 family.</text>
</comment>
<protein>
    <recommendedName>
        <fullName evidence="6 7">Large ribosomal subunit protein bL9</fullName>
    </recommendedName>
</protein>
<dbReference type="NCBIfam" id="TIGR00158">
    <property type="entry name" value="L9"/>
    <property type="match status" value="1"/>
</dbReference>
<evidence type="ECO:0000259" key="8">
    <source>
        <dbReference type="PROSITE" id="PS00651"/>
    </source>
</evidence>
<dbReference type="Gene3D" id="3.40.5.10">
    <property type="entry name" value="Ribosomal protein L9, N-terminal domain"/>
    <property type="match status" value="1"/>
</dbReference>
<proteinExistence type="inferred from homology"/>
<accession>A0ABP1CEC2</accession>
<evidence type="ECO:0000256" key="3">
    <source>
        <dbReference type="ARBA" id="ARBA00022884"/>
    </source>
</evidence>
<evidence type="ECO:0000313" key="10">
    <source>
        <dbReference type="Proteomes" id="UP001497533"/>
    </source>
</evidence>
<keyword evidence="10" id="KW-1185">Reference proteome</keyword>
<evidence type="ECO:0000256" key="5">
    <source>
        <dbReference type="ARBA" id="ARBA00023274"/>
    </source>
</evidence>
<name>A0ABP1CEC2_9GAMM</name>
<gene>
    <name evidence="7 9" type="primary">rplI</name>
    <name evidence="9" type="ORF">PRHACTZTBTEA_631</name>
</gene>
<evidence type="ECO:0000256" key="7">
    <source>
        <dbReference type="HAMAP-Rule" id="MF_00503"/>
    </source>
</evidence>
<evidence type="ECO:0000313" key="9">
    <source>
        <dbReference type="EMBL" id="CAL1329533.1"/>
    </source>
</evidence>
<keyword evidence="4 7" id="KW-0689">Ribosomal protein</keyword>
<dbReference type="InterPro" id="IPR036791">
    <property type="entry name" value="Ribosomal_bL9_C_sf"/>
</dbReference>
<keyword evidence="3 7" id="KW-0694">RNA-binding</keyword>
<dbReference type="Pfam" id="PF03948">
    <property type="entry name" value="Ribosomal_L9_C"/>
    <property type="match status" value="1"/>
</dbReference>
<comment type="function">
    <text evidence="7">Binds to the 23S rRNA.</text>
</comment>
<dbReference type="RefSeq" id="WP_341764985.1">
    <property type="nucleotide sequence ID" value="NZ_OZ034688.1"/>
</dbReference>
<dbReference type="InterPro" id="IPR009027">
    <property type="entry name" value="Ribosomal_bL9/RNase_H1_N"/>
</dbReference>
<keyword evidence="2 7" id="KW-0699">rRNA-binding</keyword>
<evidence type="ECO:0000256" key="4">
    <source>
        <dbReference type="ARBA" id="ARBA00022980"/>
    </source>
</evidence>
<keyword evidence="5 7" id="KW-0687">Ribonucleoprotein</keyword>
<dbReference type="Gene3D" id="3.10.430.100">
    <property type="entry name" value="Ribosomal protein L9, C-terminal domain"/>
    <property type="match status" value="1"/>
</dbReference>
<dbReference type="InterPro" id="IPR020069">
    <property type="entry name" value="Ribosomal_bL9_C"/>
</dbReference>
<feature type="domain" description="Ribosomal protein L9" evidence="8">
    <location>
        <begin position="13"/>
        <end position="40"/>
    </location>
</feature>
<evidence type="ECO:0000256" key="1">
    <source>
        <dbReference type="ARBA" id="ARBA00010605"/>
    </source>
</evidence>